<feature type="region of interest" description="Disordered" evidence="1">
    <location>
        <begin position="1"/>
        <end position="26"/>
    </location>
</feature>
<dbReference type="Proteomes" id="UP000661280">
    <property type="component" value="Chromosome 6"/>
</dbReference>
<keyword evidence="3" id="KW-1185">Reference proteome</keyword>
<dbReference type="GeneID" id="64964407"/>
<evidence type="ECO:0000256" key="1">
    <source>
        <dbReference type="SAM" id="MobiDB-lite"/>
    </source>
</evidence>
<name>A0A7R8A2C3_ASPKA</name>
<evidence type="ECO:0000313" key="2">
    <source>
        <dbReference type="EMBL" id="BCS03086.1"/>
    </source>
</evidence>
<reference evidence="2" key="2">
    <citation type="submission" date="2021-02" db="EMBL/GenBank/DDBJ databases">
        <title>Aspergillus luchuensis mut. kawachii IFO 4304 genome sequence.</title>
        <authorList>
            <person name="Mori K."/>
            <person name="Kadooka C."/>
            <person name="Goto M."/>
            <person name="Futagami T."/>
        </authorList>
    </citation>
    <scope>NUCLEOTIDE SEQUENCE</scope>
    <source>
        <strain evidence="2">IFO 4308</strain>
    </source>
</reference>
<protein>
    <submittedName>
        <fullName evidence="2">Uncharacterized protein</fullName>
    </submittedName>
</protein>
<reference evidence="2" key="1">
    <citation type="submission" date="2021-01" db="EMBL/GenBank/DDBJ databases">
        <authorList>
            <consortium name="Aspergillus luchuensis mut. kawachii IFO 4304 genome sequencing consortium"/>
            <person name="Kazuki M."/>
            <person name="Futagami T."/>
        </authorList>
    </citation>
    <scope>NUCLEOTIDE SEQUENCE</scope>
    <source>
        <strain evidence="2">IFO 4308</strain>
    </source>
</reference>
<dbReference type="EMBL" id="AP024430">
    <property type="protein sequence ID" value="BCS03086.1"/>
    <property type="molecule type" value="Genomic_DNA"/>
</dbReference>
<organism evidence="2 3">
    <name type="scientific">Aspergillus kawachii</name>
    <name type="common">White koji mold</name>
    <name type="synonym">Aspergillus awamori var. kawachi</name>
    <dbReference type="NCBI Taxonomy" id="1069201"/>
    <lineage>
        <taxon>Eukaryota</taxon>
        <taxon>Fungi</taxon>
        <taxon>Dikarya</taxon>
        <taxon>Ascomycota</taxon>
        <taxon>Pezizomycotina</taxon>
        <taxon>Eurotiomycetes</taxon>
        <taxon>Eurotiomycetidae</taxon>
        <taxon>Eurotiales</taxon>
        <taxon>Aspergillaceae</taxon>
        <taxon>Aspergillus</taxon>
        <taxon>Aspergillus subgen. Circumdati</taxon>
    </lineage>
</organism>
<dbReference type="KEGG" id="aluc:AKAW2_61350S"/>
<sequence>MRNCIASVSGYPGKASERSQESLGKKASIDRQKITAGETRAGPWSLGILLALYHTWCIHRRIVWATESCRFIRGAVYKLFVGQLIPSADLRFVDEPPGYCYRCIPSTSRSKSSF</sequence>
<dbReference type="AlphaFoldDB" id="A0A7R8A2C3"/>
<evidence type="ECO:0000313" key="3">
    <source>
        <dbReference type="Proteomes" id="UP000661280"/>
    </source>
</evidence>
<accession>A0A7R8A2C3</accession>
<dbReference type="RefSeq" id="XP_041546848.1">
    <property type="nucleotide sequence ID" value="XM_041680932.1"/>
</dbReference>
<proteinExistence type="predicted"/>
<feature type="compositionally biased region" description="Basic and acidic residues" evidence="1">
    <location>
        <begin position="15"/>
        <end position="26"/>
    </location>
</feature>
<gene>
    <name evidence="2" type="ORF">AKAW2_61350S</name>
</gene>